<proteinExistence type="predicted"/>
<comment type="caution">
    <text evidence="3">The sequence shown here is derived from an EMBL/GenBank/DDBJ whole genome shotgun (WGS) entry which is preliminary data.</text>
</comment>
<feature type="signal peptide" evidence="2">
    <location>
        <begin position="1"/>
        <end position="19"/>
    </location>
</feature>
<accession>A0A437MPK4</accession>
<reference evidence="3 4" key="1">
    <citation type="submission" date="2019-01" db="EMBL/GenBank/DDBJ databases">
        <authorList>
            <person name="Chen W.-M."/>
        </authorList>
    </citation>
    <scope>NUCLEOTIDE SEQUENCE [LARGE SCALE GENOMIC DNA]</scope>
    <source>
        <strain evidence="3 4">CCP-6</strain>
    </source>
</reference>
<evidence type="ECO:0000313" key="3">
    <source>
        <dbReference type="EMBL" id="RVT99573.1"/>
    </source>
</evidence>
<name>A0A437MPK4_9PROT</name>
<protein>
    <recommendedName>
        <fullName evidence="5">Lipoprotein</fullName>
    </recommendedName>
</protein>
<dbReference type="RefSeq" id="WP_127786468.1">
    <property type="nucleotide sequence ID" value="NZ_SACL01000001.1"/>
</dbReference>
<feature type="compositionally biased region" description="Polar residues" evidence="1">
    <location>
        <begin position="158"/>
        <end position="169"/>
    </location>
</feature>
<feature type="region of interest" description="Disordered" evidence="1">
    <location>
        <begin position="149"/>
        <end position="169"/>
    </location>
</feature>
<evidence type="ECO:0000256" key="2">
    <source>
        <dbReference type="SAM" id="SignalP"/>
    </source>
</evidence>
<feature type="chain" id="PRO_5019317946" description="Lipoprotein" evidence="2">
    <location>
        <begin position="20"/>
        <end position="169"/>
    </location>
</feature>
<sequence length="169" mass="18053">MRNSLLAAFAACGLMVACAPNPADNFVSSNRSAVEMRAMQSRLFDGSSDQVARGVVSTFHDLGYRIIRVDSASGTVSAARMGRLRMSAVVRSQAAGRSAVRVNAAVLMPDGKMYEVDAPEFYQANFFVPMTQLMGREAFAISATDAVPDAVRPESDRPTTNNLPTGAAR</sequence>
<dbReference type="AlphaFoldDB" id="A0A437MPK4"/>
<evidence type="ECO:0008006" key="5">
    <source>
        <dbReference type="Google" id="ProtNLM"/>
    </source>
</evidence>
<evidence type="ECO:0000313" key="4">
    <source>
        <dbReference type="Proteomes" id="UP000282957"/>
    </source>
</evidence>
<dbReference type="Proteomes" id="UP000282957">
    <property type="component" value="Unassembled WGS sequence"/>
</dbReference>
<organism evidence="3 4">
    <name type="scientific">Rhodovarius crocodyli</name>
    <dbReference type="NCBI Taxonomy" id="1979269"/>
    <lineage>
        <taxon>Bacteria</taxon>
        <taxon>Pseudomonadati</taxon>
        <taxon>Pseudomonadota</taxon>
        <taxon>Alphaproteobacteria</taxon>
        <taxon>Acetobacterales</taxon>
        <taxon>Roseomonadaceae</taxon>
        <taxon>Rhodovarius</taxon>
    </lineage>
</organism>
<dbReference type="OrthoDB" id="7275283at2"/>
<gene>
    <name evidence="3" type="ORF">EOD42_05695</name>
</gene>
<dbReference type="EMBL" id="SACL01000001">
    <property type="protein sequence ID" value="RVT99573.1"/>
    <property type="molecule type" value="Genomic_DNA"/>
</dbReference>
<keyword evidence="4" id="KW-1185">Reference proteome</keyword>
<dbReference type="PROSITE" id="PS51257">
    <property type="entry name" value="PROKAR_LIPOPROTEIN"/>
    <property type="match status" value="1"/>
</dbReference>
<keyword evidence="2" id="KW-0732">Signal</keyword>
<evidence type="ECO:0000256" key="1">
    <source>
        <dbReference type="SAM" id="MobiDB-lite"/>
    </source>
</evidence>